<feature type="compositionally biased region" description="Low complexity" evidence="1">
    <location>
        <begin position="1"/>
        <end position="14"/>
    </location>
</feature>
<proteinExistence type="predicted"/>
<gene>
    <name evidence="3" type="primary">LOC129391599</name>
</gene>
<dbReference type="Proteomes" id="UP000248484">
    <property type="component" value="Chromosome 19"/>
</dbReference>
<feature type="compositionally biased region" description="Low complexity" evidence="1">
    <location>
        <begin position="142"/>
        <end position="155"/>
    </location>
</feature>
<reference evidence="3" key="1">
    <citation type="submission" date="2025-08" db="UniProtKB">
        <authorList>
            <consortium name="RefSeq"/>
        </authorList>
    </citation>
    <scope>IDENTIFICATION</scope>
    <source>
        <tissue evidence="3">Muscle</tissue>
    </source>
</reference>
<dbReference type="AlphaFoldDB" id="A0A9W2WBT2"/>
<evidence type="ECO:0000313" key="2">
    <source>
        <dbReference type="Proteomes" id="UP000248484"/>
    </source>
</evidence>
<dbReference type="RefSeq" id="XP_054936691.1">
    <property type="nucleotide sequence ID" value="XM_055080716.1"/>
</dbReference>
<feature type="compositionally biased region" description="Low complexity" evidence="1">
    <location>
        <begin position="194"/>
        <end position="210"/>
    </location>
</feature>
<organism evidence="2 3">
    <name type="scientific">Physeter macrocephalus</name>
    <name type="common">Sperm whale</name>
    <name type="synonym">Physeter catodon</name>
    <dbReference type="NCBI Taxonomy" id="9755"/>
    <lineage>
        <taxon>Eukaryota</taxon>
        <taxon>Metazoa</taxon>
        <taxon>Chordata</taxon>
        <taxon>Craniata</taxon>
        <taxon>Vertebrata</taxon>
        <taxon>Euteleostomi</taxon>
        <taxon>Mammalia</taxon>
        <taxon>Eutheria</taxon>
        <taxon>Laurasiatheria</taxon>
        <taxon>Artiodactyla</taxon>
        <taxon>Whippomorpha</taxon>
        <taxon>Cetacea</taxon>
        <taxon>Odontoceti</taxon>
        <taxon>Physeteridae</taxon>
        <taxon>Physeter</taxon>
    </lineage>
</organism>
<keyword evidence="2" id="KW-1185">Reference proteome</keyword>
<sequence length="281" mass="28199">MRSAAAAPRGPSAAIEPRRFAAARWPGRRSLPRPARRGGRGGGSGGAPTPYPSAAPPPPGPGPPPSEQRSPPSASDCFGSNGNGGSAPRPGSRRLLGFRGPPRPFVVLLLPLAGPGAPPAAPTRASPLGARASPPRSGVSSARPAPGCPRPACGPVYGPLTMSLKPQQQQQQQQPVAANVRKPGGGGGGGLLTSPAAPSEAAAGAPELPGNRGALCSFPQRSALPHVRKGWGSARPPSRPPSFPRKASLARRAAEPHCCSEAAEEKAPLNSGGRRPAPGAR</sequence>
<protein>
    <submittedName>
        <fullName evidence="3">Ataxin-2-like</fullName>
    </submittedName>
</protein>
<accession>A0A9W2WBT2</accession>
<feature type="region of interest" description="Disordered" evidence="1">
    <location>
        <begin position="1"/>
        <end position="281"/>
    </location>
</feature>
<dbReference type="GeneID" id="129391599"/>
<name>A0A9W2WBT2_PHYMC</name>
<feature type="compositionally biased region" description="Pro residues" evidence="1">
    <location>
        <begin position="49"/>
        <end position="66"/>
    </location>
</feature>
<dbReference type="KEGG" id="pcad:129391599"/>
<feature type="compositionally biased region" description="Low complexity" evidence="1">
    <location>
        <begin position="88"/>
        <end position="115"/>
    </location>
</feature>
<evidence type="ECO:0000313" key="3">
    <source>
        <dbReference type="RefSeq" id="XP_054936691.1"/>
    </source>
</evidence>
<evidence type="ECO:0000256" key="1">
    <source>
        <dbReference type="SAM" id="MobiDB-lite"/>
    </source>
</evidence>
<feature type="compositionally biased region" description="Basic residues" evidence="1">
    <location>
        <begin position="26"/>
        <end position="39"/>
    </location>
</feature>